<dbReference type="PROSITE" id="PS50979">
    <property type="entry name" value="BC"/>
    <property type="match status" value="1"/>
</dbReference>
<evidence type="ECO:0000256" key="2">
    <source>
        <dbReference type="ARBA" id="ARBA00022741"/>
    </source>
</evidence>
<evidence type="ECO:0000313" key="10">
    <source>
        <dbReference type="Proteomes" id="UP000231962"/>
    </source>
</evidence>
<dbReference type="GO" id="GO:0005524">
    <property type="term" value="F:ATP binding"/>
    <property type="evidence" value="ECO:0007669"/>
    <property type="project" value="UniProtKB-UniRule"/>
</dbReference>
<evidence type="ECO:0000256" key="4">
    <source>
        <dbReference type="ARBA" id="ARBA00023267"/>
    </source>
</evidence>
<proteinExistence type="predicted"/>
<accession>A0A2M9ZQX1</accession>
<protein>
    <submittedName>
        <fullName evidence="9">Biotin carboxylase</fullName>
    </submittedName>
</protein>
<dbReference type="FunFam" id="3.30.1490.20:FF:000003">
    <property type="entry name" value="acetyl-CoA carboxylase isoform X1"/>
    <property type="match status" value="1"/>
</dbReference>
<evidence type="ECO:0000256" key="1">
    <source>
        <dbReference type="ARBA" id="ARBA00022598"/>
    </source>
</evidence>
<dbReference type="PANTHER" id="PTHR18866">
    <property type="entry name" value="CARBOXYLASE:PYRUVATE/ACETYL-COA/PROPIONYL-COA CARBOXYLASE"/>
    <property type="match status" value="1"/>
</dbReference>
<keyword evidence="2 5" id="KW-0547">Nucleotide-binding</keyword>
<dbReference type="PROSITE" id="PS00866">
    <property type="entry name" value="CPSASE_1"/>
    <property type="match status" value="1"/>
</dbReference>
<dbReference type="SMART" id="SM00878">
    <property type="entry name" value="Biotin_carb_C"/>
    <property type="match status" value="1"/>
</dbReference>
<dbReference type="SUPFAM" id="SSF51246">
    <property type="entry name" value="Rudiment single hybrid motif"/>
    <property type="match status" value="1"/>
</dbReference>
<keyword evidence="1" id="KW-0436">Ligase</keyword>
<dbReference type="Pfam" id="PF00289">
    <property type="entry name" value="Biotin_carb_N"/>
    <property type="match status" value="1"/>
</dbReference>
<evidence type="ECO:0000259" key="7">
    <source>
        <dbReference type="PROSITE" id="PS50979"/>
    </source>
</evidence>
<dbReference type="InterPro" id="IPR011764">
    <property type="entry name" value="Biotin_carboxylation_dom"/>
</dbReference>
<keyword evidence="3 5" id="KW-0067">ATP-binding</keyword>
<dbReference type="FunFam" id="3.40.50.20:FF:000010">
    <property type="entry name" value="Propionyl-CoA carboxylase subunit alpha"/>
    <property type="match status" value="1"/>
</dbReference>
<dbReference type="PROSITE" id="PS50975">
    <property type="entry name" value="ATP_GRASP"/>
    <property type="match status" value="1"/>
</dbReference>
<dbReference type="InterPro" id="IPR005481">
    <property type="entry name" value="BC-like_N"/>
</dbReference>
<reference evidence="10 11" key="1">
    <citation type="submission" date="2017-07" db="EMBL/GenBank/DDBJ databases">
        <title>Leptospira spp. isolated from tropical soils.</title>
        <authorList>
            <person name="Thibeaux R."/>
            <person name="Iraola G."/>
            <person name="Ferres I."/>
            <person name="Bierque E."/>
            <person name="Girault D."/>
            <person name="Soupe-Gilbert M.-E."/>
            <person name="Picardeau M."/>
            <person name="Goarant C."/>
        </authorList>
    </citation>
    <scope>NUCLEOTIDE SEQUENCE [LARGE SCALE GENOMIC DNA]</scope>
    <source>
        <strain evidence="9 11">FH1-B-B1</strain>
        <strain evidence="8 10">FH1-B-C1</strain>
    </source>
</reference>
<evidence type="ECO:0000256" key="5">
    <source>
        <dbReference type="PROSITE-ProRule" id="PRU00409"/>
    </source>
</evidence>
<dbReference type="FunFam" id="3.30.470.20:FF:000028">
    <property type="entry name" value="Methylcrotonoyl-CoA carboxylase subunit alpha, mitochondrial"/>
    <property type="match status" value="1"/>
</dbReference>
<evidence type="ECO:0000313" key="9">
    <source>
        <dbReference type="EMBL" id="PJZ74462.1"/>
    </source>
</evidence>
<sequence length="491" mass="53966">MIRRLLIANRGEISLRIQKTCKRLGIQTVAVFSEADAGAPFVKSADISYCIGQAEPSKSYLSIPAILRAIQETGADAVHPGYGFLSEKTEFANALEKAGIRFLGPRSENVDLMGDKIRSREAMIKAGVPVVPGTDGTSQDEKVLLQEAKKIGFPVMIKASAGGGGKGMKRVFSEGEFSHSLESAKREAQNAFGDNRVFLEKYITHPRHIEVQVFGDTKGKVVHLFERECSIQRRHQKVIEESPAPNLKKEVRDKICQVAVQAASSIGYLGAGTVEFILGADDNFYFLEMNTRLQVEHPVTELVTGLDLVEWQIRIAEGKSIEELLGGRTLSQNGNAIEARVYAEDPENEFLPSIGKIEFASFPEMQNVRVDYGVSSGSEVSLYYDPMLAKVIGFGKDREDARKNLVSALESTIVFGPTTNLPYLKGILTHPVFISGKTDTHFLEQNVISLGDRAEETEAFAKLASLLAARKKKANNIWDAIGPMDLWSAKK</sequence>
<dbReference type="GO" id="GO:0046872">
    <property type="term" value="F:metal ion binding"/>
    <property type="evidence" value="ECO:0007669"/>
    <property type="project" value="InterPro"/>
</dbReference>
<keyword evidence="4" id="KW-0092">Biotin</keyword>
<evidence type="ECO:0000313" key="8">
    <source>
        <dbReference type="EMBL" id="PJZ68080.1"/>
    </source>
</evidence>
<gene>
    <name evidence="8" type="ORF">CH360_18075</name>
    <name evidence="9" type="ORF">CH373_04555</name>
</gene>
<dbReference type="Pfam" id="PF02786">
    <property type="entry name" value="CPSase_L_D2"/>
    <property type="match status" value="1"/>
</dbReference>
<dbReference type="RefSeq" id="WP_100715509.1">
    <property type="nucleotide sequence ID" value="NZ_NPDY01000036.1"/>
</dbReference>
<comment type="caution">
    <text evidence="9">The sequence shown here is derived from an EMBL/GenBank/DDBJ whole genome shotgun (WGS) entry which is preliminary data.</text>
</comment>
<dbReference type="EMBL" id="NPDY01000036">
    <property type="protein sequence ID" value="PJZ68080.1"/>
    <property type="molecule type" value="Genomic_DNA"/>
</dbReference>
<dbReference type="AlphaFoldDB" id="A0A2M9ZQX1"/>
<dbReference type="SUPFAM" id="SSF56059">
    <property type="entry name" value="Glutathione synthetase ATP-binding domain-like"/>
    <property type="match status" value="1"/>
</dbReference>
<dbReference type="GO" id="GO:0016874">
    <property type="term" value="F:ligase activity"/>
    <property type="evidence" value="ECO:0007669"/>
    <property type="project" value="UniProtKB-KW"/>
</dbReference>
<dbReference type="Proteomes" id="UP000231962">
    <property type="component" value="Unassembled WGS sequence"/>
</dbReference>
<feature type="domain" description="Biotin carboxylation" evidence="7">
    <location>
        <begin position="1"/>
        <end position="448"/>
    </location>
</feature>
<dbReference type="InterPro" id="IPR011761">
    <property type="entry name" value="ATP-grasp"/>
</dbReference>
<dbReference type="InterPro" id="IPR011054">
    <property type="entry name" value="Rudment_hybrid_motif"/>
</dbReference>
<dbReference type="OrthoDB" id="9807469at2"/>
<dbReference type="Proteomes" id="UP000231990">
    <property type="component" value="Unassembled WGS sequence"/>
</dbReference>
<keyword evidence="10" id="KW-1185">Reference proteome</keyword>
<dbReference type="EMBL" id="NPDZ01000002">
    <property type="protein sequence ID" value="PJZ74462.1"/>
    <property type="molecule type" value="Genomic_DNA"/>
</dbReference>
<dbReference type="SUPFAM" id="SSF52440">
    <property type="entry name" value="PreATP-grasp domain"/>
    <property type="match status" value="1"/>
</dbReference>
<organism evidence="9 11">
    <name type="scientific">Leptospira perolatii</name>
    <dbReference type="NCBI Taxonomy" id="2023191"/>
    <lineage>
        <taxon>Bacteria</taxon>
        <taxon>Pseudomonadati</taxon>
        <taxon>Spirochaetota</taxon>
        <taxon>Spirochaetia</taxon>
        <taxon>Leptospirales</taxon>
        <taxon>Leptospiraceae</taxon>
        <taxon>Leptospira</taxon>
    </lineage>
</organism>
<dbReference type="Gene3D" id="3.30.470.20">
    <property type="entry name" value="ATP-grasp fold, B domain"/>
    <property type="match status" value="1"/>
</dbReference>
<name>A0A2M9ZQX1_9LEPT</name>
<dbReference type="PANTHER" id="PTHR18866:SF33">
    <property type="entry name" value="METHYLCROTONOYL-COA CARBOXYLASE SUBUNIT ALPHA, MITOCHONDRIAL-RELATED"/>
    <property type="match status" value="1"/>
</dbReference>
<dbReference type="Pfam" id="PF02785">
    <property type="entry name" value="Biotin_carb_C"/>
    <property type="match status" value="1"/>
</dbReference>
<dbReference type="InterPro" id="IPR050856">
    <property type="entry name" value="Biotin_carboxylase_complex"/>
</dbReference>
<dbReference type="InterPro" id="IPR016185">
    <property type="entry name" value="PreATP-grasp_dom_sf"/>
</dbReference>
<evidence type="ECO:0000259" key="6">
    <source>
        <dbReference type="PROSITE" id="PS50975"/>
    </source>
</evidence>
<dbReference type="InterPro" id="IPR005482">
    <property type="entry name" value="Biotin_COase_C"/>
</dbReference>
<feature type="domain" description="ATP-grasp" evidence="6">
    <location>
        <begin position="120"/>
        <end position="317"/>
    </location>
</feature>
<dbReference type="PROSITE" id="PS00867">
    <property type="entry name" value="CPSASE_2"/>
    <property type="match status" value="1"/>
</dbReference>
<evidence type="ECO:0000313" key="11">
    <source>
        <dbReference type="Proteomes" id="UP000231990"/>
    </source>
</evidence>
<dbReference type="InterPro" id="IPR005479">
    <property type="entry name" value="CPAse_ATP-bd"/>
</dbReference>
<evidence type="ECO:0000256" key="3">
    <source>
        <dbReference type="ARBA" id="ARBA00022840"/>
    </source>
</evidence>